<reference evidence="2 3" key="1">
    <citation type="submission" date="2019-06" db="EMBL/GenBank/DDBJ databases">
        <title>Draft genome of Streptomyces sedi sp. JCM16909.</title>
        <authorList>
            <person name="Klykleung N."/>
            <person name="Tanasupawat S."/>
            <person name="Kudo T."/>
            <person name="Yuki M."/>
            <person name="Ohkuma M."/>
        </authorList>
    </citation>
    <scope>NUCLEOTIDE SEQUENCE [LARGE SCALE GENOMIC DNA]</scope>
    <source>
        <strain evidence="2 3">JCM 16909</strain>
    </source>
</reference>
<keyword evidence="1" id="KW-0812">Transmembrane</keyword>
<gene>
    <name evidence="2" type="ORF">FH715_26595</name>
</gene>
<feature type="transmembrane region" description="Helical" evidence="1">
    <location>
        <begin position="12"/>
        <end position="31"/>
    </location>
</feature>
<accession>A0A5C4UNE8</accession>
<dbReference type="RefSeq" id="WP_139649805.1">
    <property type="nucleotide sequence ID" value="NZ_BAAAZS010000026.1"/>
</dbReference>
<dbReference type="EMBL" id="VDGT01000030">
    <property type="protein sequence ID" value="TNM25160.1"/>
    <property type="molecule type" value="Genomic_DNA"/>
</dbReference>
<keyword evidence="1" id="KW-1133">Transmembrane helix</keyword>
<protein>
    <submittedName>
        <fullName evidence="2">Uncharacterized protein</fullName>
    </submittedName>
</protein>
<name>A0A5C4UNE8_9ACTN</name>
<evidence type="ECO:0000313" key="2">
    <source>
        <dbReference type="EMBL" id="TNM25160.1"/>
    </source>
</evidence>
<organism evidence="2 3">
    <name type="scientific">Streptomyces sedi</name>
    <dbReference type="NCBI Taxonomy" id="555059"/>
    <lineage>
        <taxon>Bacteria</taxon>
        <taxon>Bacillati</taxon>
        <taxon>Actinomycetota</taxon>
        <taxon>Actinomycetes</taxon>
        <taxon>Kitasatosporales</taxon>
        <taxon>Streptomycetaceae</taxon>
        <taxon>Streptomyces</taxon>
    </lineage>
</organism>
<keyword evidence="3" id="KW-1185">Reference proteome</keyword>
<dbReference type="AlphaFoldDB" id="A0A5C4UNE8"/>
<proteinExistence type="predicted"/>
<evidence type="ECO:0000256" key="1">
    <source>
        <dbReference type="SAM" id="Phobius"/>
    </source>
</evidence>
<keyword evidence="1" id="KW-0472">Membrane</keyword>
<dbReference type="Proteomes" id="UP000311713">
    <property type="component" value="Unassembled WGS sequence"/>
</dbReference>
<evidence type="ECO:0000313" key="3">
    <source>
        <dbReference type="Proteomes" id="UP000311713"/>
    </source>
</evidence>
<comment type="caution">
    <text evidence="2">The sequence shown here is derived from an EMBL/GenBank/DDBJ whole genome shotgun (WGS) entry which is preliminary data.</text>
</comment>
<sequence>MPTLRRAAAGLLLPVLYALVVVPAGLVTRLLRDPLRRRPDRAASSYWISTGQGSGDRHR</sequence>